<dbReference type="FunFam" id="3.40.50.2000:FF:000056">
    <property type="entry name" value="Glycosyltransferase"/>
    <property type="match status" value="1"/>
</dbReference>
<dbReference type="Proteomes" id="UP000236161">
    <property type="component" value="Unassembled WGS sequence"/>
</dbReference>
<dbReference type="SUPFAM" id="SSF53756">
    <property type="entry name" value="UDP-Glycosyltransferase/glycogen phosphorylase"/>
    <property type="match status" value="1"/>
</dbReference>
<gene>
    <name evidence="6" type="primary">UGT73C5</name>
    <name evidence="6" type="ORF">AXF42_Ash013477</name>
</gene>
<proteinExistence type="inferred from homology"/>
<evidence type="ECO:0000256" key="1">
    <source>
        <dbReference type="ARBA" id="ARBA00009995"/>
    </source>
</evidence>
<dbReference type="OrthoDB" id="766066at2759"/>
<organism evidence="6 7">
    <name type="scientific">Apostasia shenzhenica</name>
    <dbReference type="NCBI Taxonomy" id="1088818"/>
    <lineage>
        <taxon>Eukaryota</taxon>
        <taxon>Viridiplantae</taxon>
        <taxon>Streptophyta</taxon>
        <taxon>Embryophyta</taxon>
        <taxon>Tracheophyta</taxon>
        <taxon>Spermatophyta</taxon>
        <taxon>Magnoliopsida</taxon>
        <taxon>Liliopsida</taxon>
        <taxon>Asparagales</taxon>
        <taxon>Orchidaceae</taxon>
        <taxon>Apostasioideae</taxon>
        <taxon>Apostasia</taxon>
    </lineage>
</organism>
<evidence type="ECO:0000313" key="7">
    <source>
        <dbReference type="Proteomes" id="UP000236161"/>
    </source>
</evidence>
<feature type="region of interest" description="Disordered" evidence="5">
    <location>
        <begin position="432"/>
        <end position="456"/>
    </location>
</feature>
<dbReference type="PANTHER" id="PTHR48047:SF19">
    <property type="entry name" value="GLYCOSYLTRANSFERASE"/>
    <property type="match status" value="1"/>
</dbReference>
<reference evidence="6 7" key="1">
    <citation type="journal article" date="2017" name="Nature">
        <title>The Apostasia genome and the evolution of orchids.</title>
        <authorList>
            <person name="Zhang G.Q."/>
            <person name="Liu K.W."/>
            <person name="Li Z."/>
            <person name="Lohaus R."/>
            <person name="Hsiao Y.Y."/>
            <person name="Niu S.C."/>
            <person name="Wang J.Y."/>
            <person name="Lin Y.C."/>
            <person name="Xu Q."/>
            <person name="Chen L.J."/>
            <person name="Yoshida K."/>
            <person name="Fujiwara S."/>
            <person name="Wang Z.W."/>
            <person name="Zhang Y.Q."/>
            <person name="Mitsuda N."/>
            <person name="Wang M."/>
            <person name="Liu G.H."/>
            <person name="Pecoraro L."/>
            <person name="Huang H.X."/>
            <person name="Xiao X.J."/>
            <person name="Lin M."/>
            <person name="Wu X.Y."/>
            <person name="Wu W.L."/>
            <person name="Chen Y.Y."/>
            <person name="Chang S.B."/>
            <person name="Sakamoto S."/>
            <person name="Ohme-Takagi M."/>
            <person name="Yagi M."/>
            <person name="Zeng S.J."/>
            <person name="Shen C.Y."/>
            <person name="Yeh C.M."/>
            <person name="Luo Y.B."/>
            <person name="Tsai W.C."/>
            <person name="Van de Peer Y."/>
            <person name="Liu Z.J."/>
        </authorList>
    </citation>
    <scope>NUCLEOTIDE SEQUENCE [LARGE SCALE GENOMIC DNA]</scope>
    <source>
        <strain evidence="7">cv. Shenzhen</strain>
        <tissue evidence="6">Stem</tissue>
    </source>
</reference>
<accession>A0A2I0A4C4</accession>
<dbReference type="InterPro" id="IPR035595">
    <property type="entry name" value="UDP_glycos_trans_CS"/>
</dbReference>
<evidence type="ECO:0000256" key="2">
    <source>
        <dbReference type="ARBA" id="ARBA00022679"/>
    </source>
</evidence>
<dbReference type="PROSITE" id="PS00375">
    <property type="entry name" value="UDPGT"/>
    <property type="match status" value="1"/>
</dbReference>
<keyword evidence="7" id="KW-1185">Reference proteome</keyword>
<dbReference type="GO" id="GO:0035251">
    <property type="term" value="F:UDP-glucosyltransferase activity"/>
    <property type="evidence" value="ECO:0007669"/>
    <property type="project" value="TreeGrafter"/>
</dbReference>
<dbReference type="PANTHER" id="PTHR48047">
    <property type="entry name" value="GLYCOSYLTRANSFERASE"/>
    <property type="match status" value="1"/>
</dbReference>
<protein>
    <recommendedName>
        <fullName evidence="4">Glycosyltransferase</fullName>
        <ecNumber evidence="4">2.4.1.-</ecNumber>
    </recommendedName>
</protein>
<name>A0A2I0A4C4_9ASPA</name>
<dbReference type="Pfam" id="PF00201">
    <property type="entry name" value="UDPGT"/>
    <property type="match status" value="1"/>
</dbReference>
<evidence type="ECO:0000256" key="4">
    <source>
        <dbReference type="RuleBase" id="RU362057"/>
    </source>
</evidence>
<sequence>MEAEYGEEEASRQTILRGFLFPLPSPGHMIPLIDIAKLLSFRRVSVAVVTTPGNEPLVRPAIDHANTVSSSAAAIPIELVILPFPDSVSHLFPGDSPENFSYIAPSAYTNLIVAITALRPSLHDLLDDEEESKSVIVDGLPVRLELNKSEVSVIFQYKQMIEWMESAEKQSFGVVVNTFYELEPAYADLFRSRKAGRRAWFVGPVSLNNKDEIAMAERGGRASPDTARLMSWLDVQPVRSVVYACFGSLYELDAAQLCETAAGLEAAGHRFIWAVRAWEGAASAGEGWLPEGFEERVQGWGVLLKGWAPQTAILGHVAVGAFVTHCGWNSTLEGVAAGTPMVAVPLMYEQFINERLITDVLRIGVRAASVRGKGAVTAEEMTAALGRVMGDGEEAEEMRRRAREFAALARSAMEQGGSSYDDVGRMVEELRTEGRRVSAARGEKKAAESEKTAYVD</sequence>
<keyword evidence="2 3" id="KW-0808">Transferase</keyword>
<evidence type="ECO:0000256" key="3">
    <source>
        <dbReference type="RuleBase" id="RU003718"/>
    </source>
</evidence>
<dbReference type="CDD" id="cd03784">
    <property type="entry name" value="GT1_Gtf-like"/>
    <property type="match status" value="1"/>
</dbReference>
<evidence type="ECO:0000256" key="5">
    <source>
        <dbReference type="SAM" id="MobiDB-lite"/>
    </source>
</evidence>
<comment type="similarity">
    <text evidence="1 3">Belongs to the UDP-glycosyltransferase family.</text>
</comment>
<dbReference type="InterPro" id="IPR002213">
    <property type="entry name" value="UDP_glucos_trans"/>
</dbReference>
<dbReference type="Gene3D" id="3.40.50.2000">
    <property type="entry name" value="Glycogen Phosphorylase B"/>
    <property type="match status" value="2"/>
</dbReference>
<dbReference type="EC" id="2.4.1.-" evidence="4"/>
<keyword evidence="3 6" id="KW-0328">Glycosyltransferase</keyword>
<dbReference type="AlphaFoldDB" id="A0A2I0A4C4"/>
<evidence type="ECO:0000313" key="6">
    <source>
        <dbReference type="EMBL" id="PKA50388.1"/>
    </source>
</evidence>
<dbReference type="EMBL" id="KZ452026">
    <property type="protein sequence ID" value="PKA50388.1"/>
    <property type="molecule type" value="Genomic_DNA"/>
</dbReference>